<protein>
    <submittedName>
        <fullName evidence="2">Uncharacterized protein</fullName>
    </submittedName>
</protein>
<feature type="region of interest" description="Disordered" evidence="1">
    <location>
        <begin position="1"/>
        <end position="33"/>
    </location>
</feature>
<name>A0AAD1S639_PELCU</name>
<dbReference type="AlphaFoldDB" id="A0AAD1S639"/>
<organism evidence="2 3">
    <name type="scientific">Pelobates cultripes</name>
    <name type="common">Western spadefoot toad</name>
    <dbReference type="NCBI Taxonomy" id="61616"/>
    <lineage>
        <taxon>Eukaryota</taxon>
        <taxon>Metazoa</taxon>
        <taxon>Chordata</taxon>
        <taxon>Craniata</taxon>
        <taxon>Vertebrata</taxon>
        <taxon>Euteleostomi</taxon>
        <taxon>Amphibia</taxon>
        <taxon>Batrachia</taxon>
        <taxon>Anura</taxon>
        <taxon>Pelobatoidea</taxon>
        <taxon>Pelobatidae</taxon>
        <taxon>Pelobates</taxon>
    </lineage>
</organism>
<dbReference type="EMBL" id="OW240916">
    <property type="protein sequence ID" value="CAH2293539.1"/>
    <property type="molecule type" value="Genomic_DNA"/>
</dbReference>
<keyword evidence="3" id="KW-1185">Reference proteome</keyword>
<dbReference type="Proteomes" id="UP001295444">
    <property type="component" value="Chromosome 05"/>
</dbReference>
<reference evidence="2" key="1">
    <citation type="submission" date="2022-03" db="EMBL/GenBank/DDBJ databases">
        <authorList>
            <person name="Alioto T."/>
            <person name="Alioto T."/>
            <person name="Gomez Garrido J."/>
        </authorList>
    </citation>
    <scope>NUCLEOTIDE SEQUENCE</scope>
</reference>
<evidence type="ECO:0000256" key="1">
    <source>
        <dbReference type="SAM" id="MobiDB-lite"/>
    </source>
</evidence>
<gene>
    <name evidence="2" type="ORF">PECUL_23A042410</name>
</gene>
<proteinExistence type="predicted"/>
<accession>A0AAD1S639</accession>
<evidence type="ECO:0000313" key="3">
    <source>
        <dbReference type="Proteomes" id="UP001295444"/>
    </source>
</evidence>
<sequence length="119" mass="13204">MASRPTRLHQVATAMPRKTLPMPTKPTSKPQLHPRYTKSWHAYLGGTRATQSSNRQDGMFHPDPFTLCLHLCEQISLSSETSSPGNVMAESLDAVILERLCEEAVWLPPGIACLPLPRN</sequence>
<evidence type="ECO:0000313" key="2">
    <source>
        <dbReference type="EMBL" id="CAH2293539.1"/>
    </source>
</evidence>